<accession>A0A0A8YE15</accession>
<dbReference type="EMBL" id="GBRH01276518">
    <property type="protein sequence ID" value="JAD21377.1"/>
    <property type="molecule type" value="Transcribed_RNA"/>
</dbReference>
<name>A0A0A8YE15_ARUDO</name>
<reference evidence="1" key="1">
    <citation type="submission" date="2014-09" db="EMBL/GenBank/DDBJ databases">
        <authorList>
            <person name="Magalhaes I.L.F."/>
            <person name="Oliveira U."/>
            <person name="Santos F.R."/>
            <person name="Vidigal T.H.D.A."/>
            <person name="Brescovit A.D."/>
            <person name="Santos A.J."/>
        </authorList>
    </citation>
    <scope>NUCLEOTIDE SEQUENCE</scope>
    <source>
        <tissue evidence="1">Shoot tissue taken approximately 20 cm above the soil surface</tissue>
    </source>
</reference>
<organism evidence="1">
    <name type="scientific">Arundo donax</name>
    <name type="common">Giant reed</name>
    <name type="synonym">Donax arundinaceus</name>
    <dbReference type="NCBI Taxonomy" id="35708"/>
    <lineage>
        <taxon>Eukaryota</taxon>
        <taxon>Viridiplantae</taxon>
        <taxon>Streptophyta</taxon>
        <taxon>Embryophyta</taxon>
        <taxon>Tracheophyta</taxon>
        <taxon>Spermatophyta</taxon>
        <taxon>Magnoliopsida</taxon>
        <taxon>Liliopsida</taxon>
        <taxon>Poales</taxon>
        <taxon>Poaceae</taxon>
        <taxon>PACMAD clade</taxon>
        <taxon>Arundinoideae</taxon>
        <taxon>Arundineae</taxon>
        <taxon>Arundo</taxon>
    </lineage>
</organism>
<dbReference type="AlphaFoldDB" id="A0A0A8YE15"/>
<evidence type="ECO:0000313" key="1">
    <source>
        <dbReference type="EMBL" id="JAD21377.1"/>
    </source>
</evidence>
<sequence>MKGKYSSMERSDAISGHLKMVEVKCKAVDRFVLRVLKFLCTFNIYFNFE</sequence>
<reference evidence="1" key="2">
    <citation type="journal article" date="2015" name="Data Brief">
        <title>Shoot transcriptome of the giant reed, Arundo donax.</title>
        <authorList>
            <person name="Barrero R.A."/>
            <person name="Guerrero F.D."/>
            <person name="Moolhuijzen P."/>
            <person name="Goolsby J.A."/>
            <person name="Tidwell J."/>
            <person name="Bellgard S.E."/>
            <person name="Bellgard M.I."/>
        </authorList>
    </citation>
    <scope>NUCLEOTIDE SEQUENCE</scope>
    <source>
        <tissue evidence="1">Shoot tissue taken approximately 20 cm above the soil surface</tissue>
    </source>
</reference>
<proteinExistence type="predicted"/>
<protein>
    <submittedName>
        <fullName evidence="1">Uncharacterized protein</fullName>
    </submittedName>
</protein>